<evidence type="ECO:0000313" key="9">
    <source>
        <dbReference type="EMBL" id="TQL63225.1"/>
    </source>
</evidence>
<comment type="similarity">
    <text evidence="1 4 7">Belongs to the tRNA pseudouridine synthase TruA family.</text>
</comment>
<organism evidence="9 10">
    <name type="scientific">Propioniferax innocua</name>
    <dbReference type="NCBI Taxonomy" id="1753"/>
    <lineage>
        <taxon>Bacteria</taxon>
        <taxon>Bacillati</taxon>
        <taxon>Actinomycetota</taxon>
        <taxon>Actinomycetes</taxon>
        <taxon>Propionibacteriales</taxon>
        <taxon>Propionibacteriaceae</taxon>
        <taxon>Propioniferax</taxon>
    </lineage>
</organism>
<dbReference type="EMBL" id="VFOR01000001">
    <property type="protein sequence ID" value="TQL63225.1"/>
    <property type="molecule type" value="Genomic_DNA"/>
</dbReference>
<evidence type="ECO:0000313" key="10">
    <source>
        <dbReference type="Proteomes" id="UP000316196"/>
    </source>
</evidence>
<dbReference type="OrthoDB" id="9811823at2"/>
<dbReference type="Gene3D" id="3.30.70.580">
    <property type="entry name" value="Pseudouridine synthase I, catalytic domain, N-terminal subdomain"/>
    <property type="match status" value="1"/>
</dbReference>
<dbReference type="AlphaFoldDB" id="A0A542ZS93"/>
<evidence type="ECO:0000256" key="2">
    <source>
        <dbReference type="ARBA" id="ARBA00022694"/>
    </source>
</evidence>
<evidence type="ECO:0000256" key="1">
    <source>
        <dbReference type="ARBA" id="ARBA00009375"/>
    </source>
</evidence>
<dbReference type="PIRSF" id="PIRSF001430">
    <property type="entry name" value="tRNA_psdUrid_synth"/>
    <property type="match status" value="1"/>
</dbReference>
<sequence length="266" mass="29554">MTRRFRLDIAYEGSGFHGWATQPDLRTVQGTLEEWIPKVLRLPHPTPLTCAGRTDTGVHARGQVAHVDLPADTDAPTLQRRLRRVLPSDVVVTDVRPAPPGFDARFSAVWRRYVYRLDDSGTPDPLYRNMVVASAPLDVDAMHDAAQELVGLRDFAPFCKRREGATTIRTLLEVRCERVGPLVECTIRADAFCHSMVRSLMGAFTAVGSGRRDAVWLREVATLGERANAVQVMPAHGLCLEEVAYPADAELAARAEQARSRREETE</sequence>
<keyword evidence="2 4" id="KW-0819">tRNA processing</keyword>
<evidence type="ECO:0000256" key="7">
    <source>
        <dbReference type="RuleBase" id="RU003792"/>
    </source>
</evidence>
<dbReference type="Gene3D" id="3.30.70.660">
    <property type="entry name" value="Pseudouridine synthase I, catalytic domain, C-terminal subdomain"/>
    <property type="match status" value="1"/>
</dbReference>
<dbReference type="InterPro" id="IPR020094">
    <property type="entry name" value="TruA/RsuA/RluB/E/F_N"/>
</dbReference>
<dbReference type="EC" id="5.4.99.12" evidence="4"/>
<keyword evidence="3 4" id="KW-0413">Isomerase</keyword>
<comment type="subunit">
    <text evidence="4">Homodimer.</text>
</comment>
<reference evidence="9 10" key="1">
    <citation type="submission" date="2019-06" db="EMBL/GenBank/DDBJ databases">
        <title>Sequencing the genomes of 1000 actinobacteria strains.</title>
        <authorList>
            <person name="Klenk H.-P."/>
        </authorList>
    </citation>
    <scope>NUCLEOTIDE SEQUENCE [LARGE SCALE GENOMIC DNA]</scope>
    <source>
        <strain evidence="9 10">DSM 8251</strain>
    </source>
</reference>
<protein>
    <recommendedName>
        <fullName evidence="4">tRNA pseudouridine synthase A</fullName>
        <ecNumber evidence="4">5.4.99.12</ecNumber>
    </recommendedName>
    <alternativeName>
        <fullName evidence="4">tRNA pseudouridine(38-40) synthase</fullName>
    </alternativeName>
    <alternativeName>
        <fullName evidence="4">tRNA pseudouridylate synthase I</fullName>
    </alternativeName>
    <alternativeName>
        <fullName evidence="4">tRNA-uridine isomerase I</fullName>
    </alternativeName>
</protein>
<dbReference type="GO" id="GO:0160147">
    <property type="term" value="F:tRNA pseudouridine(38-40) synthase activity"/>
    <property type="evidence" value="ECO:0007669"/>
    <property type="project" value="UniProtKB-EC"/>
</dbReference>
<name>A0A542ZS93_9ACTN</name>
<evidence type="ECO:0000256" key="3">
    <source>
        <dbReference type="ARBA" id="ARBA00023235"/>
    </source>
</evidence>
<evidence type="ECO:0000259" key="8">
    <source>
        <dbReference type="Pfam" id="PF01416"/>
    </source>
</evidence>
<dbReference type="RefSeq" id="WP_142092967.1">
    <property type="nucleotide sequence ID" value="NZ_BAAAMD010000001.1"/>
</dbReference>
<keyword evidence="10" id="KW-1185">Reference proteome</keyword>
<feature type="domain" description="Pseudouridine synthase I TruA alpha/beta" evidence="8">
    <location>
        <begin position="145"/>
        <end position="246"/>
    </location>
</feature>
<gene>
    <name evidence="4" type="primary">truA</name>
    <name evidence="9" type="ORF">FB460_1026</name>
</gene>
<dbReference type="GO" id="GO:0031119">
    <property type="term" value="P:tRNA pseudouridine synthesis"/>
    <property type="evidence" value="ECO:0007669"/>
    <property type="project" value="UniProtKB-UniRule"/>
</dbReference>
<evidence type="ECO:0000256" key="4">
    <source>
        <dbReference type="HAMAP-Rule" id="MF_00171"/>
    </source>
</evidence>
<feature type="active site" description="Nucleophile" evidence="4 5">
    <location>
        <position position="55"/>
    </location>
</feature>
<comment type="caution">
    <text evidence="4">Lacks conserved residue(s) required for the propagation of feature annotation.</text>
</comment>
<evidence type="ECO:0000256" key="5">
    <source>
        <dbReference type="PIRSR" id="PIRSR001430-1"/>
    </source>
</evidence>
<dbReference type="PANTHER" id="PTHR11142:SF0">
    <property type="entry name" value="TRNA PSEUDOURIDINE SYNTHASE-LIKE 1"/>
    <property type="match status" value="1"/>
</dbReference>
<comment type="catalytic activity">
    <reaction evidence="4 7">
        <text>uridine(38/39/40) in tRNA = pseudouridine(38/39/40) in tRNA</text>
        <dbReference type="Rhea" id="RHEA:22376"/>
        <dbReference type="Rhea" id="RHEA-COMP:10085"/>
        <dbReference type="Rhea" id="RHEA-COMP:10087"/>
        <dbReference type="ChEBI" id="CHEBI:65314"/>
        <dbReference type="ChEBI" id="CHEBI:65315"/>
        <dbReference type="EC" id="5.4.99.12"/>
    </reaction>
</comment>
<dbReference type="InterPro" id="IPR020095">
    <property type="entry name" value="PsdUridine_synth_TruA_C"/>
</dbReference>
<dbReference type="InterPro" id="IPR001406">
    <property type="entry name" value="PsdUridine_synth_TruA"/>
</dbReference>
<dbReference type="NCBIfam" id="TIGR00071">
    <property type="entry name" value="hisT_truA"/>
    <property type="match status" value="1"/>
</dbReference>
<dbReference type="GO" id="GO:0003723">
    <property type="term" value="F:RNA binding"/>
    <property type="evidence" value="ECO:0007669"/>
    <property type="project" value="InterPro"/>
</dbReference>
<dbReference type="FunFam" id="3.30.70.580:FF:000001">
    <property type="entry name" value="tRNA pseudouridine synthase A"/>
    <property type="match status" value="1"/>
</dbReference>
<dbReference type="PANTHER" id="PTHR11142">
    <property type="entry name" value="PSEUDOURIDYLATE SYNTHASE"/>
    <property type="match status" value="1"/>
</dbReference>
<comment type="caution">
    <text evidence="9">The sequence shown here is derived from an EMBL/GenBank/DDBJ whole genome shotgun (WGS) entry which is preliminary data.</text>
</comment>
<dbReference type="InterPro" id="IPR020103">
    <property type="entry name" value="PsdUridine_synth_cat_dom_sf"/>
</dbReference>
<dbReference type="InterPro" id="IPR020097">
    <property type="entry name" value="PsdUridine_synth_TruA_a/b_dom"/>
</dbReference>
<dbReference type="Proteomes" id="UP000316196">
    <property type="component" value="Unassembled WGS sequence"/>
</dbReference>
<dbReference type="Pfam" id="PF01416">
    <property type="entry name" value="PseudoU_synth_1"/>
    <property type="match status" value="1"/>
</dbReference>
<accession>A0A542ZS93</accession>
<dbReference type="HAMAP" id="MF_00171">
    <property type="entry name" value="TruA"/>
    <property type="match status" value="1"/>
</dbReference>
<feature type="binding site" evidence="4 6">
    <location>
        <position position="113"/>
    </location>
    <ligand>
        <name>substrate</name>
    </ligand>
</feature>
<dbReference type="CDD" id="cd02570">
    <property type="entry name" value="PseudoU_synth_EcTruA"/>
    <property type="match status" value="1"/>
</dbReference>
<proteinExistence type="inferred from homology"/>
<evidence type="ECO:0000256" key="6">
    <source>
        <dbReference type="PIRSR" id="PIRSR001430-2"/>
    </source>
</evidence>
<comment type="function">
    <text evidence="4">Formation of pseudouridine at positions 38, 39 and 40 in the anticodon stem and loop of transfer RNAs.</text>
</comment>
<dbReference type="SUPFAM" id="SSF55120">
    <property type="entry name" value="Pseudouridine synthase"/>
    <property type="match status" value="1"/>
</dbReference>